<evidence type="ECO:0000256" key="6">
    <source>
        <dbReference type="PIRSR" id="PIRSR017269-1"/>
    </source>
</evidence>
<dbReference type="CDD" id="cd02440">
    <property type="entry name" value="AdoMet_MTases"/>
    <property type="match status" value="1"/>
</dbReference>
<dbReference type="Gene3D" id="3.10.330.20">
    <property type="match status" value="1"/>
</dbReference>
<dbReference type="GO" id="GO:0031515">
    <property type="term" value="C:tRNA (m1A) methyltransferase complex"/>
    <property type="evidence" value="ECO:0007669"/>
    <property type="project" value="UniProtKB-UniRule"/>
</dbReference>
<comment type="function">
    <text evidence="5">Catalyzes the S-adenosyl-L-methionine-dependent formation of N(1)-methyladenine at position 58 (m1A58) in tRNA.</text>
</comment>
<dbReference type="SUPFAM" id="SSF53335">
    <property type="entry name" value="S-adenosyl-L-methionine-dependent methyltransferases"/>
    <property type="match status" value="1"/>
</dbReference>
<feature type="domain" description="tRNA (adenine(58)-N(1))-methyltransferase catalytic subunit TRM61 C-terminal" evidence="7">
    <location>
        <begin position="57"/>
        <end position="239"/>
    </location>
</feature>
<reference evidence="8 9" key="1">
    <citation type="journal article" date="2016" name="Int. J. Syst. Evol. Microbiol.">
        <title>Caldimicrobium thiodismutans sp. nov., a sulfur-disproportionating bacterium isolated from a hot spring, and emended description of the genus Caldimicrobium.</title>
        <authorList>
            <person name="Kojima H."/>
            <person name="Umezawa K."/>
            <person name="Fukui M."/>
        </authorList>
    </citation>
    <scope>NUCLEOTIDE SEQUENCE [LARGE SCALE GENOMIC DNA]</scope>
    <source>
        <strain evidence="8 9">TF1</strain>
    </source>
</reference>
<feature type="binding site" evidence="6">
    <location>
        <position position="125"/>
    </location>
    <ligand>
        <name>S-adenosyl-L-methionine</name>
        <dbReference type="ChEBI" id="CHEBI:59789"/>
    </ligand>
</feature>
<feature type="binding site" evidence="6">
    <location>
        <position position="170"/>
    </location>
    <ligand>
        <name>S-adenosyl-L-methionine</name>
        <dbReference type="ChEBI" id="CHEBI:59789"/>
    </ligand>
</feature>
<dbReference type="AlphaFoldDB" id="A0A0U5B149"/>
<dbReference type="STRING" id="1653476.THC_1420"/>
<dbReference type="PIRSF" id="PIRSF017269">
    <property type="entry name" value="GCD14"/>
    <property type="match status" value="1"/>
</dbReference>
<comment type="similarity">
    <text evidence="5">Belongs to the class I-like SAM-binding methyltransferase superfamily. TRM61 family.</text>
</comment>
<dbReference type="GO" id="GO:0160107">
    <property type="term" value="F:tRNA (adenine(58)-N1)-methyltransferase activity"/>
    <property type="evidence" value="ECO:0007669"/>
    <property type="project" value="UniProtKB-EC"/>
</dbReference>
<dbReference type="EC" id="2.1.1.220" evidence="5"/>
<dbReference type="PROSITE" id="PS51620">
    <property type="entry name" value="SAM_TRM61"/>
    <property type="match status" value="1"/>
</dbReference>
<dbReference type="RefSeq" id="WP_068515328.1">
    <property type="nucleotide sequence ID" value="NZ_AP014945.1"/>
</dbReference>
<dbReference type="OrthoDB" id="9781391at2"/>
<dbReference type="Gene3D" id="3.40.50.150">
    <property type="entry name" value="Vaccinia Virus protein VP39"/>
    <property type="match status" value="1"/>
</dbReference>
<dbReference type="EMBL" id="AP014945">
    <property type="protein sequence ID" value="BAU23785.1"/>
    <property type="molecule type" value="Genomic_DNA"/>
</dbReference>
<comment type="subunit">
    <text evidence="5">Homotetramer composed of a dimer of dimers.</text>
</comment>
<accession>A0A0U5B149</accession>
<keyword evidence="3 5" id="KW-0949">S-adenosyl-L-methionine</keyword>
<evidence type="ECO:0000256" key="4">
    <source>
        <dbReference type="ARBA" id="ARBA00022694"/>
    </source>
</evidence>
<dbReference type="KEGG" id="cthi:THC_1420"/>
<reference evidence="9" key="2">
    <citation type="journal article" date="2016" name="Int. J. Syst. Evol. Microbiol.">
        <title>Caldimicrobium thiodismutans sp. nov., a sulfur-disproportionating bacterium isolated from a hot spring.</title>
        <authorList>
            <person name="Kojima H."/>
            <person name="Umezawa K."/>
            <person name="Fukui M."/>
        </authorList>
    </citation>
    <scope>NUCLEOTIDE SEQUENCE [LARGE SCALE GENOMIC DNA]</scope>
    <source>
        <strain evidence="9">TF1</strain>
    </source>
</reference>
<keyword evidence="4 5" id="KW-0819">tRNA processing</keyword>
<feature type="binding site" evidence="6">
    <location>
        <begin position="104"/>
        <end position="107"/>
    </location>
    <ligand>
        <name>S-adenosyl-L-methionine</name>
        <dbReference type="ChEBI" id="CHEBI:59789"/>
    </ligand>
</feature>
<evidence type="ECO:0000256" key="1">
    <source>
        <dbReference type="ARBA" id="ARBA00022603"/>
    </source>
</evidence>
<organism evidence="8 9">
    <name type="scientific">Caldimicrobium thiodismutans</name>
    <dbReference type="NCBI Taxonomy" id="1653476"/>
    <lineage>
        <taxon>Bacteria</taxon>
        <taxon>Pseudomonadati</taxon>
        <taxon>Thermodesulfobacteriota</taxon>
        <taxon>Thermodesulfobacteria</taxon>
        <taxon>Thermodesulfobacteriales</taxon>
        <taxon>Thermodesulfobacteriaceae</taxon>
        <taxon>Caldimicrobium</taxon>
    </lineage>
</organism>
<dbReference type="Proteomes" id="UP000068196">
    <property type="component" value="Chromosome"/>
</dbReference>
<keyword evidence="9" id="KW-1185">Reference proteome</keyword>
<protein>
    <recommendedName>
        <fullName evidence="5">tRNA (adenine(58)-N(1))-methyltransferase TrmI</fullName>
        <ecNumber evidence="5">2.1.1.220</ecNumber>
    </recommendedName>
</protein>
<dbReference type="PANTHER" id="PTHR12133:SF1">
    <property type="entry name" value="TRNA (ADENINE(58)-N(1))-METHYLTRANSFERASE, MITOCHONDRIAL"/>
    <property type="match status" value="1"/>
</dbReference>
<proteinExistence type="inferred from homology"/>
<keyword evidence="1 5" id="KW-0489">Methyltransferase</keyword>
<dbReference type="InterPro" id="IPR014816">
    <property type="entry name" value="tRNA_MeTrfase_Gcd14"/>
</dbReference>
<dbReference type="InterPro" id="IPR049470">
    <property type="entry name" value="TRM61_C"/>
</dbReference>
<name>A0A0U5B149_9BACT</name>
<evidence type="ECO:0000313" key="8">
    <source>
        <dbReference type="EMBL" id="BAU23785.1"/>
    </source>
</evidence>
<evidence type="ECO:0000256" key="3">
    <source>
        <dbReference type="ARBA" id="ARBA00022691"/>
    </source>
</evidence>
<dbReference type="PANTHER" id="PTHR12133">
    <property type="entry name" value="TRNA (ADENINE(58)-N(1))-METHYLTRANSFERASE"/>
    <property type="match status" value="1"/>
</dbReference>
<evidence type="ECO:0000256" key="5">
    <source>
        <dbReference type="PIRNR" id="PIRNR017269"/>
    </source>
</evidence>
<keyword evidence="2 5" id="KW-0808">Transferase</keyword>
<dbReference type="GO" id="GO:0030488">
    <property type="term" value="P:tRNA methylation"/>
    <property type="evidence" value="ECO:0007669"/>
    <property type="project" value="InterPro"/>
</dbReference>
<dbReference type="InterPro" id="IPR029063">
    <property type="entry name" value="SAM-dependent_MTases_sf"/>
</dbReference>
<sequence>MALQKGDLVILQKGSKKYLLIIKEEIFHTHAGYLDLSQIEGKEYGDYILSSKGVPFYILKPTIFDLLMKIKRQTQIIYPKDIGYILLKLDIVEGKTVLECGCGSGALTTALAYFVGKTGRVISYEKKESFVEIARTNLKRFNLEERVVFKLKEVEEAFDEEEEVDALFLDVREPERLLFPAYRALKGGHPLGILVPTTNQVTSVLKGLEALPFVDIEVIEIFLRPYKLNPERFRPEDLMVAHTGYLIFTKKVKVKDGNED</sequence>
<evidence type="ECO:0000313" key="9">
    <source>
        <dbReference type="Proteomes" id="UP000068196"/>
    </source>
</evidence>
<gene>
    <name evidence="8" type="ORF">THC_1420</name>
</gene>
<evidence type="ECO:0000256" key="2">
    <source>
        <dbReference type="ARBA" id="ARBA00022679"/>
    </source>
</evidence>
<comment type="catalytic activity">
    <reaction evidence="5">
        <text>adenosine(58) in tRNA + S-adenosyl-L-methionine = N(1)-methyladenosine(58) in tRNA + S-adenosyl-L-homocysteine + H(+)</text>
        <dbReference type="Rhea" id="RHEA:43152"/>
        <dbReference type="Rhea" id="RHEA-COMP:10365"/>
        <dbReference type="Rhea" id="RHEA-COMP:10366"/>
        <dbReference type="ChEBI" id="CHEBI:15378"/>
        <dbReference type="ChEBI" id="CHEBI:57856"/>
        <dbReference type="ChEBI" id="CHEBI:59789"/>
        <dbReference type="ChEBI" id="CHEBI:74411"/>
        <dbReference type="ChEBI" id="CHEBI:74491"/>
        <dbReference type="EC" id="2.1.1.220"/>
    </reaction>
</comment>
<evidence type="ECO:0000259" key="7">
    <source>
        <dbReference type="Pfam" id="PF08704"/>
    </source>
</evidence>
<dbReference type="PATRIC" id="fig|1653476.3.peg.1471"/>
<dbReference type="Pfam" id="PF08704">
    <property type="entry name" value="GCD14"/>
    <property type="match status" value="1"/>
</dbReference>